<dbReference type="EMBL" id="PJQD01000140">
    <property type="protein sequence ID" value="POY70188.1"/>
    <property type="molecule type" value="Genomic_DNA"/>
</dbReference>
<keyword evidence="3" id="KW-1185">Reference proteome</keyword>
<accession>A0A2S5B080</accession>
<dbReference type="OrthoDB" id="2538133at2759"/>
<feature type="compositionally biased region" description="Low complexity" evidence="1">
    <location>
        <begin position="438"/>
        <end position="451"/>
    </location>
</feature>
<gene>
    <name evidence="2" type="ORF">BMF94_6771</name>
</gene>
<feature type="compositionally biased region" description="Acidic residues" evidence="1">
    <location>
        <begin position="578"/>
        <end position="621"/>
    </location>
</feature>
<evidence type="ECO:0000256" key="1">
    <source>
        <dbReference type="SAM" id="MobiDB-lite"/>
    </source>
</evidence>
<feature type="compositionally biased region" description="Low complexity" evidence="1">
    <location>
        <begin position="284"/>
        <end position="296"/>
    </location>
</feature>
<feature type="compositionally biased region" description="Polar residues" evidence="1">
    <location>
        <begin position="670"/>
        <end position="686"/>
    </location>
</feature>
<feature type="compositionally biased region" description="Basic and acidic residues" evidence="1">
    <location>
        <begin position="635"/>
        <end position="645"/>
    </location>
</feature>
<feature type="region of interest" description="Disordered" evidence="1">
    <location>
        <begin position="393"/>
        <end position="457"/>
    </location>
</feature>
<dbReference type="Proteomes" id="UP000237144">
    <property type="component" value="Unassembled WGS sequence"/>
</dbReference>
<dbReference type="STRING" id="741276.A0A2S5B080"/>
<proteinExistence type="predicted"/>
<protein>
    <submittedName>
        <fullName evidence="2">Uncharacterized protein</fullName>
    </submittedName>
</protein>
<feature type="compositionally biased region" description="Polar residues" evidence="1">
    <location>
        <begin position="169"/>
        <end position="184"/>
    </location>
</feature>
<comment type="caution">
    <text evidence="2">The sequence shown here is derived from an EMBL/GenBank/DDBJ whole genome shotgun (WGS) entry which is preliminary data.</text>
</comment>
<feature type="compositionally biased region" description="Polar residues" evidence="1">
    <location>
        <begin position="304"/>
        <end position="319"/>
    </location>
</feature>
<name>A0A2S5B080_9BASI</name>
<feature type="compositionally biased region" description="Low complexity" evidence="1">
    <location>
        <begin position="352"/>
        <end position="363"/>
    </location>
</feature>
<sequence>MATLQDRPALQPIIKRSHSPSQQAISNEALRSPTFVDEPPSPNSTVSPHAAAGVGGHSPHANKPHAAGSYFALQPTATSHAATAGILLNRLDRDGHISPGTEATPIQATQGSTLRVASPDGSASESGMSDQGVSTAPTSAAGSPPPAHSFGLAAGPKPTLSTLYMGPSHESTPGSTRATSTPADPSQPSSIRRVSSPPSPHCHFAPLPRLDSERPVSRRNSTANRVKPFVPKAPKAPEKADSILATPSASSGAFPWSSDAARSDESGLPSPPGNWPAGDSSIPSAQALSQRLSSSLTFADPASLSPNVSSTGATGSATPGSRPTSRRSSSSRRSRSPSPHYFNQSRERLRNASAGSAAATSGSEGRTHSPILSRHASTDALSLHYIEQQRDLEYHRVGTGRSEPSSGRILSRTSSRAGSERDAGGDGGTISADRSRRSSTSRVRASSSTSAIPNFVDRDKEADLHRLETKALAGNADAERCVSPALRAHEEQQRMLGVQRERSTSRGASAGGFAEIAEPKSHVVKRTSSHEEIVQVKPPAETETDRGDGELEEVLEEPEDAEDAVAEEETGEGVSRLDDEDDDDEGDDDEEDEDDDDDNDDDEGPEQSRDDDDEDDEEPEEEDRKTSLGAAVEVVRWHRAERDQESVPSTPALGHQQNLNAPLPALGAPVTTSNPPQVAPAQVTSS</sequence>
<feature type="region of interest" description="Disordered" evidence="1">
    <location>
        <begin position="1"/>
        <end position="69"/>
    </location>
</feature>
<evidence type="ECO:0000313" key="3">
    <source>
        <dbReference type="Proteomes" id="UP000237144"/>
    </source>
</evidence>
<feature type="region of interest" description="Disordered" evidence="1">
    <location>
        <begin position="92"/>
        <end position="375"/>
    </location>
</feature>
<reference evidence="2 3" key="1">
    <citation type="journal article" date="2018" name="Front. Microbiol.">
        <title>Prospects for Fungal Bioremediation of Acidic Radioactive Waste Sites: Characterization and Genome Sequence of Rhodotorula taiwanensis MD1149.</title>
        <authorList>
            <person name="Tkavc R."/>
            <person name="Matrosova V.Y."/>
            <person name="Grichenko O.E."/>
            <person name="Gostincar C."/>
            <person name="Volpe R.P."/>
            <person name="Klimenkova P."/>
            <person name="Gaidamakova E.K."/>
            <person name="Zhou C.E."/>
            <person name="Stewart B.J."/>
            <person name="Lyman M.G."/>
            <person name="Malfatti S.A."/>
            <person name="Rubinfeld B."/>
            <person name="Courtot M."/>
            <person name="Singh J."/>
            <person name="Dalgard C.L."/>
            <person name="Hamilton T."/>
            <person name="Frey K.G."/>
            <person name="Gunde-Cimerman N."/>
            <person name="Dugan L."/>
            <person name="Daly M.J."/>
        </authorList>
    </citation>
    <scope>NUCLEOTIDE SEQUENCE [LARGE SCALE GENOMIC DNA]</scope>
    <source>
        <strain evidence="2 3">MD1149</strain>
    </source>
</reference>
<organism evidence="2 3">
    <name type="scientific">Rhodotorula taiwanensis</name>
    <dbReference type="NCBI Taxonomy" id="741276"/>
    <lineage>
        <taxon>Eukaryota</taxon>
        <taxon>Fungi</taxon>
        <taxon>Dikarya</taxon>
        <taxon>Basidiomycota</taxon>
        <taxon>Pucciniomycotina</taxon>
        <taxon>Microbotryomycetes</taxon>
        <taxon>Sporidiobolales</taxon>
        <taxon>Sporidiobolaceae</taxon>
        <taxon>Rhodotorula</taxon>
    </lineage>
</organism>
<dbReference type="AlphaFoldDB" id="A0A2S5B080"/>
<feature type="compositionally biased region" description="Polar residues" evidence="1">
    <location>
        <begin position="104"/>
        <end position="133"/>
    </location>
</feature>
<feature type="compositionally biased region" description="Low complexity" evidence="1">
    <location>
        <begin position="186"/>
        <end position="196"/>
    </location>
</feature>
<feature type="compositionally biased region" description="Basic and acidic residues" evidence="1">
    <location>
        <begin position="492"/>
        <end position="504"/>
    </location>
</feature>
<evidence type="ECO:0000313" key="2">
    <source>
        <dbReference type="EMBL" id="POY70188.1"/>
    </source>
</evidence>
<feature type="region of interest" description="Disordered" evidence="1">
    <location>
        <begin position="492"/>
        <end position="686"/>
    </location>
</feature>
<feature type="compositionally biased region" description="Acidic residues" evidence="1">
    <location>
        <begin position="550"/>
        <end position="571"/>
    </location>
</feature>